<name>A0AAD8ENQ1_DIPPU</name>
<dbReference type="Proteomes" id="UP001233999">
    <property type="component" value="Unassembled WGS sequence"/>
</dbReference>
<feature type="non-terminal residue" evidence="1">
    <location>
        <position position="60"/>
    </location>
</feature>
<organism evidence="1 2">
    <name type="scientific">Diploptera punctata</name>
    <name type="common">Pacific beetle cockroach</name>
    <dbReference type="NCBI Taxonomy" id="6984"/>
    <lineage>
        <taxon>Eukaryota</taxon>
        <taxon>Metazoa</taxon>
        <taxon>Ecdysozoa</taxon>
        <taxon>Arthropoda</taxon>
        <taxon>Hexapoda</taxon>
        <taxon>Insecta</taxon>
        <taxon>Pterygota</taxon>
        <taxon>Neoptera</taxon>
        <taxon>Polyneoptera</taxon>
        <taxon>Dictyoptera</taxon>
        <taxon>Blattodea</taxon>
        <taxon>Blaberoidea</taxon>
        <taxon>Blaberidae</taxon>
        <taxon>Diplopterinae</taxon>
        <taxon>Diploptera</taxon>
    </lineage>
</organism>
<accession>A0AAD8ENQ1</accession>
<feature type="non-terminal residue" evidence="1">
    <location>
        <position position="1"/>
    </location>
</feature>
<keyword evidence="2" id="KW-1185">Reference proteome</keyword>
<protein>
    <submittedName>
        <fullName evidence="1">Uncharacterized protein</fullName>
    </submittedName>
</protein>
<proteinExistence type="predicted"/>
<reference evidence="1" key="1">
    <citation type="journal article" date="2023" name="IScience">
        <title>Live-bearing cockroach genome reveals convergent evolutionary mechanisms linked to viviparity in insects and beyond.</title>
        <authorList>
            <person name="Fouks B."/>
            <person name="Harrison M.C."/>
            <person name="Mikhailova A.A."/>
            <person name="Marchal E."/>
            <person name="English S."/>
            <person name="Carruthers M."/>
            <person name="Jennings E.C."/>
            <person name="Chiamaka E.L."/>
            <person name="Frigard R.A."/>
            <person name="Pippel M."/>
            <person name="Attardo G.M."/>
            <person name="Benoit J.B."/>
            <person name="Bornberg-Bauer E."/>
            <person name="Tobe S.S."/>
        </authorList>
    </citation>
    <scope>NUCLEOTIDE SEQUENCE</scope>
    <source>
        <strain evidence="1">Stay&amp;Tobe</strain>
    </source>
</reference>
<gene>
    <name evidence="1" type="ORF">L9F63_012072</name>
</gene>
<evidence type="ECO:0000313" key="2">
    <source>
        <dbReference type="Proteomes" id="UP001233999"/>
    </source>
</evidence>
<dbReference type="EMBL" id="JASPKZ010001956">
    <property type="protein sequence ID" value="KAJ9596891.1"/>
    <property type="molecule type" value="Genomic_DNA"/>
</dbReference>
<dbReference type="AlphaFoldDB" id="A0AAD8ENQ1"/>
<sequence length="60" mass="6481">SSTFNFLFRPAGNVTSNQQLGVGLLTIITSNTLLKKILTAFCCGSRSVHYDVTLLSRGMS</sequence>
<reference evidence="1" key="2">
    <citation type="submission" date="2023-05" db="EMBL/GenBank/DDBJ databases">
        <authorList>
            <person name="Fouks B."/>
        </authorList>
    </citation>
    <scope>NUCLEOTIDE SEQUENCE</scope>
    <source>
        <strain evidence="1">Stay&amp;Tobe</strain>
        <tissue evidence="1">Testes</tissue>
    </source>
</reference>
<comment type="caution">
    <text evidence="1">The sequence shown here is derived from an EMBL/GenBank/DDBJ whole genome shotgun (WGS) entry which is preliminary data.</text>
</comment>
<evidence type="ECO:0000313" key="1">
    <source>
        <dbReference type="EMBL" id="KAJ9596891.1"/>
    </source>
</evidence>